<dbReference type="GeneID" id="85390126"/>
<keyword evidence="3" id="KW-1185">Reference proteome</keyword>
<evidence type="ECO:0000313" key="3">
    <source>
        <dbReference type="Proteomes" id="UP001244207"/>
    </source>
</evidence>
<evidence type="ECO:0000313" key="2">
    <source>
        <dbReference type="EMBL" id="KAK1713405.1"/>
    </source>
</evidence>
<dbReference type="AlphaFoldDB" id="A0AAD8U924"/>
<keyword evidence="1" id="KW-0175">Coiled coil</keyword>
<dbReference type="Proteomes" id="UP001244207">
    <property type="component" value="Unassembled WGS sequence"/>
</dbReference>
<accession>A0AAD8U924</accession>
<reference evidence="2" key="1">
    <citation type="submission" date="2021-12" db="EMBL/GenBank/DDBJ databases">
        <title>Comparative genomics, transcriptomics and evolutionary studies reveal genomic signatures of adaptation to plant cell wall in hemibiotrophic fungi.</title>
        <authorList>
            <consortium name="DOE Joint Genome Institute"/>
            <person name="Baroncelli R."/>
            <person name="Diaz J.F."/>
            <person name="Benocci T."/>
            <person name="Peng M."/>
            <person name="Battaglia E."/>
            <person name="Haridas S."/>
            <person name="Andreopoulos W."/>
            <person name="Labutti K."/>
            <person name="Pangilinan J."/>
            <person name="Floch G.L."/>
            <person name="Makela M.R."/>
            <person name="Henrissat B."/>
            <person name="Grigoriev I.V."/>
            <person name="Crouch J.A."/>
            <person name="De Vries R.P."/>
            <person name="Sukno S.A."/>
            <person name="Thon M.R."/>
        </authorList>
    </citation>
    <scope>NUCLEOTIDE SEQUENCE</scope>
    <source>
        <strain evidence="2">CBS 112980</strain>
    </source>
</reference>
<organism evidence="2 3">
    <name type="scientific">Glomerella acutata</name>
    <name type="common">Colletotrichum acutatum</name>
    <dbReference type="NCBI Taxonomy" id="27357"/>
    <lineage>
        <taxon>Eukaryota</taxon>
        <taxon>Fungi</taxon>
        <taxon>Dikarya</taxon>
        <taxon>Ascomycota</taxon>
        <taxon>Pezizomycotina</taxon>
        <taxon>Sordariomycetes</taxon>
        <taxon>Hypocreomycetidae</taxon>
        <taxon>Glomerellales</taxon>
        <taxon>Glomerellaceae</taxon>
        <taxon>Colletotrichum</taxon>
        <taxon>Colletotrichum acutatum species complex</taxon>
    </lineage>
</organism>
<feature type="coiled-coil region" evidence="1">
    <location>
        <begin position="354"/>
        <end position="388"/>
    </location>
</feature>
<gene>
    <name evidence="2" type="ORF">BDZ83DRAFT_589343</name>
</gene>
<dbReference type="RefSeq" id="XP_060359731.1">
    <property type="nucleotide sequence ID" value="XM_060506227.1"/>
</dbReference>
<evidence type="ECO:0000256" key="1">
    <source>
        <dbReference type="SAM" id="Coils"/>
    </source>
</evidence>
<comment type="caution">
    <text evidence="2">The sequence shown here is derived from an EMBL/GenBank/DDBJ whole genome shotgun (WGS) entry which is preliminary data.</text>
</comment>
<protein>
    <submittedName>
        <fullName evidence="2">Uncharacterized protein</fullName>
    </submittedName>
</protein>
<dbReference type="EMBL" id="JAHMHS010000138">
    <property type="protein sequence ID" value="KAK1713405.1"/>
    <property type="molecule type" value="Genomic_DNA"/>
</dbReference>
<proteinExistence type="predicted"/>
<sequence>MGPRVLPVEGFVAYENPNEQRHEFADQAVKFSSAYLSPETACFRLTFTILGGEHNKIPIYLQIASDNLDSFRYETCRLKDGGSPHLDEVRSRLGRKGGRGDLTHLRFVLRNGVHVQRIVPHNLPDYEALDDPSRHVLDTVASIAASPSFSLYIPANRLSRKLLNVCVEAVQRCSVSTNEEFLSYQRALQLQRLYGGDGGRMLAVHDDDAAVDRDTAVNNHDSSSRQETDSCATLGFDVVPRDQNSPPRYDEGSVDVKKPMAKLADTANVDNSVIDCPPPEYGDIEQARDTPMALKRVRQWVDEDGSPHPSPKRAFSLGSRVAISASASATNVRRLDAKERLELDNADVESYILLHDLSRRIKRLQEKVEQLQQQNTNSEKRQSEVEDICDGLKHQQDLVKDELGNFDVQIDELGGKLGEIEKQMPYDLEELEDLMRHTIRDMLQEDIVRDLIADVVEEQTDDLVSDYVGRDGEVNLPGPVRAYLCKIVADQAATMKAKICQALRE</sequence>
<name>A0AAD8U924_GLOAC</name>